<keyword evidence="3" id="KW-1185">Reference proteome</keyword>
<dbReference type="Gramene" id="PUZ68758">
    <property type="protein sequence ID" value="PUZ68758"/>
    <property type="gene ID" value="GQ55_2G054500"/>
</dbReference>
<dbReference type="Proteomes" id="UP000244336">
    <property type="component" value="Chromosome 2"/>
</dbReference>
<evidence type="ECO:0000313" key="2">
    <source>
        <dbReference type="EMBL" id="PUZ68758.1"/>
    </source>
</evidence>
<evidence type="ECO:0000313" key="3">
    <source>
        <dbReference type="Proteomes" id="UP000244336"/>
    </source>
</evidence>
<dbReference type="AlphaFoldDB" id="A0A2T7ELP6"/>
<dbReference type="EMBL" id="CM009750">
    <property type="protein sequence ID" value="PUZ68758.1"/>
    <property type="molecule type" value="Genomic_DNA"/>
</dbReference>
<protein>
    <submittedName>
        <fullName evidence="2">Uncharacterized protein</fullName>
    </submittedName>
</protein>
<organism evidence="2 3">
    <name type="scientific">Panicum hallii var. hallii</name>
    <dbReference type="NCBI Taxonomy" id="1504633"/>
    <lineage>
        <taxon>Eukaryota</taxon>
        <taxon>Viridiplantae</taxon>
        <taxon>Streptophyta</taxon>
        <taxon>Embryophyta</taxon>
        <taxon>Tracheophyta</taxon>
        <taxon>Spermatophyta</taxon>
        <taxon>Magnoliopsida</taxon>
        <taxon>Liliopsida</taxon>
        <taxon>Poales</taxon>
        <taxon>Poaceae</taxon>
        <taxon>PACMAD clade</taxon>
        <taxon>Panicoideae</taxon>
        <taxon>Panicodae</taxon>
        <taxon>Paniceae</taxon>
        <taxon>Panicinae</taxon>
        <taxon>Panicum</taxon>
        <taxon>Panicum sect. Panicum</taxon>
    </lineage>
</organism>
<proteinExistence type="predicted"/>
<feature type="compositionally biased region" description="Basic residues" evidence="1">
    <location>
        <begin position="164"/>
        <end position="183"/>
    </location>
</feature>
<reference evidence="2 3" key="1">
    <citation type="submission" date="2018-04" db="EMBL/GenBank/DDBJ databases">
        <title>WGS assembly of Panicum hallii var. hallii HAL2.</title>
        <authorList>
            <person name="Lovell J."/>
            <person name="Jenkins J."/>
            <person name="Lowry D."/>
            <person name="Mamidi S."/>
            <person name="Sreedasyam A."/>
            <person name="Weng X."/>
            <person name="Barry K."/>
            <person name="Bonette J."/>
            <person name="Campitelli B."/>
            <person name="Daum C."/>
            <person name="Gordon S."/>
            <person name="Gould B."/>
            <person name="Lipzen A."/>
            <person name="MacQueen A."/>
            <person name="Palacio-Mejia J."/>
            <person name="Plott C."/>
            <person name="Shakirov E."/>
            <person name="Shu S."/>
            <person name="Yoshinaga Y."/>
            <person name="Zane M."/>
            <person name="Rokhsar D."/>
            <person name="Grimwood J."/>
            <person name="Schmutz J."/>
            <person name="Juenger T."/>
        </authorList>
    </citation>
    <scope>NUCLEOTIDE SEQUENCE [LARGE SCALE GENOMIC DNA]</scope>
    <source>
        <strain evidence="3">cv. HAL2</strain>
    </source>
</reference>
<feature type="region of interest" description="Disordered" evidence="1">
    <location>
        <begin position="149"/>
        <end position="212"/>
    </location>
</feature>
<accession>A0A2T7ELP6</accession>
<feature type="compositionally biased region" description="Polar residues" evidence="1">
    <location>
        <begin position="192"/>
        <end position="212"/>
    </location>
</feature>
<gene>
    <name evidence="2" type="ORF">GQ55_2G054500</name>
</gene>
<sequence>MYKLFRYSDFTLPTLSYCCTHRSSGSPLFPQIIPFQTLARAGAHGLGARVPSGARGLGSGCAGTCGPRRPNSLRSCRLPRHDGTPSLSALLRCMAPAPLHLHQCPICKGYGHRWYNCKNADPEDIAAMQAIKSGCGLNQLDPFPIKYPMPTRETTPPPAASKPTKGKKAKEKTKAVGNRKKKIVSVPHDSPTIGTRSKIPQKQSPSLPGSTSTSRLELLLDVVLFSFRGNSYFACSFMTQIYY</sequence>
<name>A0A2T7ELP6_9POAL</name>
<evidence type="ECO:0000256" key="1">
    <source>
        <dbReference type="SAM" id="MobiDB-lite"/>
    </source>
</evidence>